<protein>
    <recommendedName>
        <fullName evidence="1">PDZ domain-containing protein</fullName>
    </recommendedName>
</protein>
<keyword evidence="3" id="KW-1185">Reference proteome</keyword>
<accession>A0AB34JND9</accession>
<comment type="caution">
    <text evidence="2">The sequence shown here is derived from an EMBL/GenBank/DDBJ whole genome shotgun (WGS) entry which is preliminary data.</text>
</comment>
<dbReference type="SMART" id="SM00228">
    <property type="entry name" value="PDZ"/>
    <property type="match status" value="1"/>
</dbReference>
<dbReference type="Pfam" id="PF00595">
    <property type="entry name" value="PDZ"/>
    <property type="match status" value="1"/>
</dbReference>
<evidence type="ECO:0000259" key="1">
    <source>
        <dbReference type="PROSITE" id="PS50106"/>
    </source>
</evidence>
<name>A0AB34JND9_PRYPA</name>
<sequence>MSDECCMCRKERAPSAVQPQHEAPVPISTADERKVCELIPELDALEEFDRRACKKITLHKRPSESLGVALCNSSKGVFISQVVAGGRGEAAGLCTGHILRAVNEIAVYDHLVASTLVNNARGNLSLWVDPRPAERIGISMPKESNTEEKGQKSGIIHRILRLC</sequence>
<reference evidence="2 3" key="1">
    <citation type="journal article" date="2024" name="Science">
        <title>Giant polyketide synthase enzymes in the biosynthesis of giant marine polyether toxins.</title>
        <authorList>
            <person name="Fallon T.R."/>
            <person name="Shende V.V."/>
            <person name="Wierzbicki I.H."/>
            <person name="Pendleton A.L."/>
            <person name="Watervoot N.F."/>
            <person name="Auber R.P."/>
            <person name="Gonzalez D.J."/>
            <person name="Wisecaver J.H."/>
            <person name="Moore B.S."/>
        </authorList>
    </citation>
    <scope>NUCLEOTIDE SEQUENCE [LARGE SCALE GENOMIC DNA]</scope>
    <source>
        <strain evidence="2 3">12B1</strain>
    </source>
</reference>
<gene>
    <name evidence="2" type="ORF">AB1Y20_021840</name>
</gene>
<dbReference type="SUPFAM" id="SSF50156">
    <property type="entry name" value="PDZ domain-like"/>
    <property type="match status" value="1"/>
</dbReference>
<dbReference type="AlphaFoldDB" id="A0AB34JND9"/>
<proteinExistence type="predicted"/>
<evidence type="ECO:0000313" key="2">
    <source>
        <dbReference type="EMBL" id="KAL1522202.1"/>
    </source>
</evidence>
<dbReference type="CDD" id="cd00136">
    <property type="entry name" value="PDZ_canonical"/>
    <property type="match status" value="1"/>
</dbReference>
<dbReference type="InterPro" id="IPR036034">
    <property type="entry name" value="PDZ_sf"/>
</dbReference>
<feature type="domain" description="PDZ" evidence="1">
    <location>
        <begin position="55"/>
        <end position="132"/>
    </location>
</feature>
<dbReference type="PROSITE" id="PS50106">
    <property type="entry name" value="PDZ"/>
    <property type="match status" value="1"/>
</dbReference>
<dbReference type="EMBL" id="JBGBPQ010000007">
    <property type="protein sequence ID" value="KAL1522202.1"/>
    <property type="molecule type" value="Genomic_DNA"/>
</dbReference>
<evidence type="ECO:0000313" key="3">
    <source>
        <dbReference type="Proteomes" id="UP001515480"/>
    </source>
</evidence>
<dbReference type="Proteomes" id="UP001515480">
    <property type="component" value="Unassembled WGS sequence"/>
</dbReference>
<dbReference type="Gene3D" id="2.30.42.10">
    <property type="match status" value="1"/>
</dbReference>
<dbReference type="InterPro" id="IPR001478">
    <property type="entry name" value="PDZ"/>
</dbReference>
<organism evidence="2 3">
    <name type="scientific">Prymnesium parvum</name>
    <name type="common">Toxic golden alga</name>
    <dbReference type="NCBI Taxonomy" id="97485"/>
    <lineage>
        <taxon>Eukaryota</taxon>
        <taxon>Haptista</taxon>
        <taxon>Haptophyta</taxon>
        <taxon>Prymnesiophyceae</taxon>
        <taxon>Prymnesiales</taxon>
        <taxon>Prymnesiaceae</taxon>
        <taxon>Prymnesium</taxon>
    </lineage>
</organism>